<sequence>MNLSQCFKVMIFERIFLHSRDISTYIIELSGKFSFYDTQNSLFCTLEKTRIPFHEKKLKKKFPFLVGLAF</sequence>
<name>F8L6Q1_SIMNZ</name>
<dbReference type="HOGENOM" id="CLU_2755686_0_0_0"/>
<dbReference type="KEGG" id="sng:SNE_A05220"/>
<keyword evidence="2" id="KW-1185">Reference proteome</keyword>
<gene>
    <name evidence="1" type="ordered locus">SNE_A05220</name>
</gene>
<evidence type="ECO:0000313" key="1">
    <source>
        <dbReference type="EMBL" id="CCB88399.1"/>
    </source>
</evidence>
<reference evidence="1 2" key="2">
    <citation type="journal article" date="2011" name="Mol. Biol. Evol.">
        <title>Unity in variety--the pan-genome of the Chlamydiae.</title>
        <authorList>
            <person name="Collingro A."/>
            <person name="Tischler P."/>
            <person name="Weinmaier T."/>
            <person name="Penz T."/>
            <person name="Heinz E."/>
            <person name="Brunham R.C."/>
            <person name="Read T.D."/>
            <person name="Bavoil P.M."/>
            <person name="Sachse K."/>
            <person name="Kahane S."/>
            <person name="Friedman M.G."/>
            <person name="Rattei T."/>
            <person name="Myers G.S."/>
            <person name="Horn M."/>
        </authorList>
    </citation>
    <scope>NUCLEOTIDE SEQUENCE [LARGE SCALE GENOMIC DNA]</scope>
    <source>
        <strain evidence="2">ATCC VR-1471 / Z</strain>
    </source>
</reference>
<reference key="1">
    <citation type="journal article" date="2011" name="Mol. Biol. Evol.">
        <title>Unity in variety -- the pan-genome of the Chlamydiae.</title>
        <authorList>
            <person name="Collingro A."/>
            <person name="Tischler P."/>
            <person name="Weinmaier T."/>
            <person name="Penz T."/>
            <person name="Heinz E."/>
            <person name="Brunham R.C."/>
            <person name="Read T.D."/>
            <person name="Bavoil P.M."/>
            <person name="Sachse K."/>
            <person name="Kahane S."/>
            <person name="Friedman M.G."/>
            <person name="Rattei T."/>
            <person name="Myers G.S.A."/>
            <person name="Horn M."/>
        </authorList>
    </citation>
    <scope>NUCLEOTIDE SEQUENCE</scope>
    <source>
        <strain>Z</strain>
    </source>
</reference>
<dbReference type="Proteomes" id="UP000000496">
    <property type="component" value="Chromosome gsn.131"/>
</dbReference>
<evidence type="ECO:0000313" key="2">
    <source>
        <dbReference type="Proteomes" id="UP000000496"/>
    </source>
</evidence>
<dbReference type="AlphaFoldDB" id="F8L6Q1"/>
<dbReference type="STRING" id="331113.SNE_A05220"/>
<dbReference type="EMBL" id="FR872582">
    <property type="protein sequence ID" value="CCB88399.1"/>
    <property type="molecule type" value="Genomic_DNA"/>
</dbReference>
<proteinExistence type="predicted"/>
<organism evidence="1 2">
    <name type="scientific">Simkania negevensis (strain ATCC VR-1471 / DSM 27360 / Z)</name>
    <dbReference type="NCBI Taxonomy" id="331113"/>
    <lineage>
        <taxon>Bacteria</taxon>
        <taxon>Pseudomonadati</taxon>
        <taxon>Chlamydiota</taxon>
        <taxon>Chlamydiia</taxon>
        <taxon>Parachlamydiales</taxon>
        <taxon>Simkaniaceae</taxon>
        <taxon>Simkania</taxon>
    </lineage>
</organism>
<accession>F8L6Q1</accession>
<protein>
    <submittedName>
        <fullName evidence="1">Uncharacterized protein</fullName>
    </submittedName>
</protein>